<feature type="transmembrane region" description="Helical" evidence="1">
    <location>
        <begin position="12"/>
        <end position="29"/>
    </location>
</feature>
<keyword evidence="1" id="KW-0812">Transmembrane</keyword>
<gene>
    <name evidence="2" type="ORF">XD87_0114</name>
</gene>
<dbReference type="Proteomes" id="UP000053469">
    <property type="component" value="Unassembled WGS sequence"/>
</dbReference>
<accession>A0A101GZF3</accession>
<organism evidence="2 3">
    <name type="scientific">candidate division WS6 bacterium 36_33</name>
    <dbReference type="NCBI Taxonomy" id="1641388"/>
    <lineage>
        <taxon>Bacteria</taxon>
        <taxon>Candidatus Dojkabacteria</taxon>
    </lineage>
</organism>
<name>A0A101GZF3_9BACT</name>
<evidence type="ECO:0000313" key="3">
    <source>
        <dbReference type="Proteomes" id="UP000053469"/>
    </source>
</evidence>
<dbReference type="EMBL" id="LGGI01000009">
    <property type="protein sequence ID" value="KUK67459.1"/>
    <property type="molecule type" value="Genomic_DNA"/>
</dbReference>
<keyword evidence="1" id="KW-1133">Transmembrane helix</keyword>
<protein>
    <submittedName>
        <fullName evidence="2">Uncharacterized protein</fullName>
    </submittedName>
</protein>
<proteinExistence type="predicted"/>
<dbReference type="AlphaFoldDB" id="A0A101GZF3"/>
<sequence length="536" mass="61584">MKITASKKVFRLMAIFSLVIIVISLFFLLRDMFLPQNSIDWEGIEVVGTSESFCESLGCIHSQDRLTYSLPTIRILSLSENTSLQDKIEMSAEVWNVSNNEIGEVTIKLDKSLTEGLEDLTEDRLPRNFSIEILLEKRTSPKLAIDEGMKPRIYNYEITKVLFEDLQEQYRGEGGNFSGLKEKILDSLQQQELYEEGVEGDQASVISNLFLYWETITESRLNYSRDQLGYKCASETPCGNVHNPSLYYKTINIWEMGGIAGQKPVEELGYNCAILKKYFPEEDCINPYSGLKEEIDYYFSTLNIPREGDQLAPMHEDAVVGNSEFVLEVRNDPSQWKDLYTMRTFTSIIAADIRTMVEYLYNSGLSCSDADPEIREMCEDISALYRYLKMRTGLGFCTRRTFLPVYSVVSGDEDIKNDLDYVLENYPFEKECTVKGGAEGFCAIDLKERAACMEFLSESLEYHNESPEIEEILKELTIETLDLYLEENSGKVGVWGRDEINIISGDSLEKDLYPVKYYDYETNYVVYNILDKYFSE</sequence>
<evidence type="ECO:0000256" key="1">
    <source>
        <dbReference type="SAM" id="Phobius"/>
    </source>
</evidence>
<evidence type="ECO:0000313" key="2">
    <source>
        <dbReference type="EMBL" id="KUK67459.1"/>
    </source>
</evidence>
<comment type="caution">
    <text evidence="2">The sequence shown here is derived from an EMBL/GenBank/DDBJ whole genome shotgun (WGS) entry which is preliminary data.</text>
</comment>
<reference evidence="3" key="1">
    <citation type="journal article" date="2015" name="MBio">
        <title>Genome-Resolved Metagenomic Analysis Reveals Roles for Candidate Phyla and Other Microbial Community Members in Biogeochemical Transformations in Oil Reservoirs.</title>
        <authorList>
            <person name="Hu P."/>
            <person name="Tom L."/>
            <person name="Singh A."/>
            <person name="Thomas B.C."/>
            <person name="Baker B.J."/>
            <person name="Piceno Y.M."/>
            <person name="Andersen G.L."/>
            <person name="Banfield J.F."/>
        </authorList>
    </citation>
    <scope>NUCLEOTIDE SEQUENCE [LARGE SCALE GENOMIC DNA]</scope>
</reference>
<keyword evidence="1" id="KW-0472">Membrane</keyword>